<keyword evidence="2" id="KW-1185">Reference proteome</keyword>
<sequence>MTPFFSFVQANTESKPKISKSFSDTRRSEQPEI</sequence>
<reference evidence="2" key="1">
    <citation type="submission" date="2013-09" db="EMBL/GenBank/DDBJ databases">
        <title>Corchorus olitorius genome sequencing.</title>
        <authorList>
            <person name="Alam M."/>
            <person name="Haque M.S."/>
            <person name="Islam M.S."/>
            <person name="Emdad E.M."/>
            <person name="Islam M.M."/>
            <person name="Ahmed B."/>
            <person name="Halim A."/>
            <person name="Hossen Q.M.M."/>
            <person name="Hossain M.Z."/>
            <person name="Ahmed R."/>
            <person name="Khan M.M."/>
            <person name="Islam R."/>
            <person name="Rashid M.M."/>
            <person name="Khan S.A."/>
            <person name="Rahman M.S."/>
            <person name="Alam M."/>
            <person name="Yahiya A.S."/>
            <person name="Khan M.S."/>
            <person name="Azam M.S."/>
            <person name="Haque T."/>
            <person name="Lashkar M.Z.H."/>
            <person name="Akhand A.I."/>
            <person name="Morshed G."/>
            <person name="Roy S."/>
            <person name="Uddin K.S."/>
            <person name="Rabeya T."/>
            <person name="Hossain A.S."/>
            <person name="Chowdhury A."/>
            <person name="Snigdha A.R."/>
            <person name="Mortoza M.S."/>
            <person name="Matin S.A."/>
            <person name="Hoque S.M.E."/>
            <person name="Islam M.K."/>
            <person name="Roy D.K."/>
            <person name="Haider R."/>
            <person name="Moosa M.M."/>
            <person name="Elias S.M."/>
            <person name="Hasan A.M."/>
            <person name="Jahan S."/>
            <person name="Shafiuddin M."/>
            <person name="Mahmood N."/>
            <person name="Shommy N.S."/>
        </authorList>
    </citation>
    <scope>NUCLEOTIDE SEQUENCE [LARGE SCALE GENOMIC DNA]</scope>
    <source>
        <strain evidence="2">cv. O-4</strain>
    </source>
</reference>
<dbReference type="Proteomes" id="UP000187203">
    <property type="component" value="Unassembled WGS sequence"/>
</dbReference>
<dbReference type="AlphaFoldDB" id="A0A1R3K6R3"/>
<proteinExistence type="predicted"/>
<gene>
    <name evidence="1" type="ORF">COLO4_10825</name>
</gene>
<evidence type="ECO:0000313" key="1">
    <source>
        <dbReference type="EMBL" id="OMP02782.1"/>
    </source>
</evidence>
<evidence type="ECO:0000313" key="2">
    <source>
        <dbReference type="Proteomes" id="UP000187203"/>
    </source>
</evidence>
<dbReference type="EMBL" id="AWUE01014585">
    <property type="protein sequence ID" value="OMP02782.1"/>
    <property type="molecule type" value="Genomic_DNA"/>
</dbReference>
<name>A0A1R3K6R3_9ROSI</name>
<comment type="caution">
    <text evidence="1">The sequence shown here is derived from an EMBL/GenBank/DDBJ whole genome shotgun (WGS) entry which is preliminary data.</text>
</comment>
<dbReference type="OrthoDB" id="10384081at2759"/>
<accession>A0A1R3K6R3</accession>
<organism evidence="1 2">
    <name type="scientific">Corchorus olitorius</name>
    <dbReference type="NCBI Taxonomy" id="93759"/>
    <lineage>
        <taxon>Eukaryota</taxon>
        <taxon>Viridiplantae</taxon>
        <taxon>Streptophyta</taxon>
        <taxon>Embryophyta</taxon>
        <taxon>Tracheophyta</taxon>
        <taxon>Spermatophyta</taxon>
        <taxon>Magnoliopsida</taxon>
        <taxon>eudicotyledons</taxon>
        <taxon>Gunneridae</taxon>
        <taxon>Pentapetalae</taxon>
        <taxon>rosids</taxon>
        <taxon>malvids</taxon>
        <taxon>Malvales</taxon>
        <taxon>Malvaceae</taxon>
        <taxon>Grewioideae</taxon>
        <taxon>Apeibeae</taxon>
        <taxon>Corchorus</taxon>
    </lineage>
</organism>
<protein>
    <submittedName>
        <fullName evidence="1">Uncharacterized protein</fullName>
    </submittedName>
</protein>